<evidence type="ECO:0000256" key="8">
    <source>
        <dbReference type="ARBA" id="ARBA00023159"/>
    </source>
</evidence>
<dbReference type="SMART" id="SM00529">
    <property type="entry name" value="HTH_DTXR"/>
    <property type="match status" value="1"/>
</dbReference>
<keyword evidence="10" id="KW-0464">Manganese</keyword>
<dbReference type="Gene3D" id="1.10.10.10">
    <property type="entry name" value="Winged helix-like DNA-binding domain superfamily/Winged helix DNA-binding domain"/>
    <property type="match status" value="1"/>
</dbReference>
<keyword evidence="9" id="KW-0804">Transcription</keyword>
<evidence type="ECO:0000259" key="12">
    <source>
        <dbReference type="PROSITE" id="PS50944"/>
    </source>
</evidence>
<evidence type="ECO:0000256" key="3">
    <source>
        <dbReference type="ARBA" id="ARBA00011738"/>
    </source>
</evidence>
<dbReference type="SUPFAM" id="SSF47979">
    <property type="entry name" value="Iron-dependent repressor protein, dimerization domain"/>
    <property type="match status" value="1"/>
</dbReference>
<comment type="subunit">
    <text evidence="3">Homodimer.</text>
</comment>
<sequence>MTQNREDYIKAIFKIAEREGEASNQRIADSLGVSRASASEMVKKLIQEGFVVAEGRQLSLSAEGERIAKRILSRHRLWESFLMTKLQYEEAEVHEQAEQLEHISDEKLIERLNAYLHFPKTCPHGAIIYENEDKA</sequence>
<dbReference type="InterPro" id="IPR050536">
    <property type="entry name" value="DtxR_MntR_Metal-Reg"/>
</dbReference>
<evidence type="ECO:0000256" key="10">
    <source>
        <dbReference type="ARBA" id="ARBA00023211"/>
    </source>
</evidence>
<evidence type="ECO:0000313" key="13">
    <source>
        <dbReference type="EMBL" id="MBB6041079.1"/>
    </source>
</evidence>
<evidence type="ECO:0000256" key="2">
    <source>
        <dbReference type="ARBA" id="ARBA00007871"/>
    </source>
</evidence>
<dbReference type="GeneID" id="85014603"/>
<reference evidence="13 14" key="1">
    <citation type="submission" date="2020-08" db="EMBL/GenBank/DDBJ databases">
        <title>Genomic Encyclopedia of Type Strains, Phase IV (KMG-IV): sequencing the most valuable type-strain genomes for metagenomic binning, comparative biology and taxonomic classification.</title>
        <authorList>
            <person name="Goeker M."/>
        </authorList>
    </citation>
    <scope>NUCLEOTIDE SEQUENCE [LARGE SCALE GENOMIC DNA]</scope>
    <source>
        <strain evidence="13 14">DSM 17245</strain>
    </source>
</reference>
<gene>
    <name evidence="13" type="ORF">HNQ46_001051</name>
</gene>
<evidence type="ECO:0000256" key="7">
    <source>
        <dbReference type="ARBA" id="ARBA00023125"/>
    </source>
</evidence>
<evidence type="ECO:0000256" key="11">
    <source>
        <dbReference type="ARBA" id="ARBA00032593"/>
    </source>
</evidence>
<dbReference type="InterPro" id="IPR036388">
    <property type="entry name" value="WH-like_DNA-bd_sf"/>
</dbReference>
<dbReference type="Pfam" id="PF02742">
    <property type="entry name" value="Fe_dep_repr_C"/>
    <property type="match status" value="1"/>
</dbReference>
<dbReference type="InterPro" id="IPR036421">
    <property type="entry name" value="Fe_dep_repressor_sf"/>
</dbReference>
<evidence type="ECO:0000256" key="9">
    <source>
        <dbReference type="ARBA" id="ARBA00023163"/>
    </source>
</evidence>
<proteinExistence type="inferred from homology"/>
<evidence type="ECO:0000256" key="6">
    <source>
        <dbReference type="ARBA" id="ARBA00023015"/>
    </source>
</evidence>
<keyword evidence="8" id="KW-0010">Activator</keyword>
<comment type="subcellular location">
    <subcellularLocation>
        <location evidence="1">Cytoplasm</location>
    </subcellularLocation>
</comment>
<organism evidence="13 14">
    <name type="scientific">Oribacterium sinus</name>
    <dbReference type="NCBI Taxonomy" id="237576"/>
    <lineage>
        <taxon>Bacteria</taxon>
        <taxon>Bacillati</taxon>
        <taxon>Bacillota</taxon>
        <taxon>Clostridia</taxon>
        <taxon>Lachnospirales</taxon>
        <taxon>Lachnospiraceae</taxon>
        <taxon>Oribacterium</taxon>
    </lineage>
</organism>
<dbReference type="InterPro" id="IPR022689">
    <property type="entry name" value="Iron_dep_repressor"/>
</dbReference>
<dbReference type="RefSeq" id="WP_183683622.1">
    <property type="nucleotide sequence ID" value="NZ_CAUQIH010000012.1"/>
</dbReference>
<keyword evidence="5" id="KW-0678">Repressor</keyword>
<protein>
    <recommendedName>
        <fullName evidence="11">Manganese transport regulator</fullName>
    </recommendedName>
</protein>
<dbReference type="AlphaFoldDB" id="A0A7W9SFD5"/>
<dbReference type="GO" id="GO:0003700">
    <property type="term" value="F:DNA-binding transcription factor activity"/>
    <property type="evidence" value="ECO:0007669"/>
    <property type="project" value="InterPro"/>
</dbReference>
<keyword evidence="7" id="KW-0238">DNA-binding</keyword>
<evidence type="ECO:0000256" key="5">
    <source>
        <dbReference type="ARBA" id="ARBA00022491"/>
    </source>
</evidence>
<feature type="domain" description="HTH dtxR-type" evidence="12">
    <location>
        <begin position="1"/>
        <end position="61"/>
    </location>
</feature>
<dbReference type="InterPro" id="IPR022687">
    <property type="entry name" value="HTH_DTXR"/>
</dbReference>
<accession>A0A7W9SFD5</accession>
<evidence type="ECO:0000313" key="14">
    <source>
        <dbReference type="Proteomes" id="UP000522163"/>
    </source>
</evidence>
<dbReference type="PANTHER" id="PTHR33238:SF11">
    <property type="entry name" value="TRANSCRIPTIONAL REGULATOR MNTR"/>
    <property type="match status" value="1"/>
</dbReference>
<name>A0A7W9SFD5_9FIRM</name>
<dbReference type="Proteomes" id="UP000522163">
    <property type="component" value="Unassembled WGS sequence"/>
</dbReference>
<dbReference type="GO" id="GO:0003677">
    <property type="term" value="F:DNA binding"/>
    <property type="evidence" value="ECO:0007669"/>
    <property type="project" value="UniProtKB-KW"/>
</dbReference>
<dbReference type="SUPFAM" id="SSF46785">
    <property type="entry name" value="Winged helix' DNA-binding domain"/>
    <property type="match status" value="1"/>
</dbReference>
<dbReference type="InterPro" id="IPR001367">
    <property type="entry name" value="Fe_dep_repressor"/>
</dbReference>
<dbReference type="PROSITE" id="PS50944">
    <property type="entry name" value="HTH_DTXR"/>
    <property type="match status" value="1"/>
</dbReference>
<dbReference type="Pfam" id="PF01325">
    <property type="entry name" value="Fe_dep_repress"/>
    <property type="match status" value="1"/>
</dbReference>
<dbReference type="EMBL" id="JACHHH010000004">
    <property type="protein sequence ID" value="MBB6041079.1"/>
    <property type="molecule type" value="Genomic_DNA"/>
</dbReference>
<dbReference type="GO" id="GO:0046983">
    <property type="term" value="F:protein dimerization activity"/>
    <property type="evidence" value="ECO:0007669"/>
    <property type="project" value="InterPro"/>
</dbReference>
<dbReference type="InterPro" id="IPR036390">
    <property type="entry name" value="WH_DNA-bd_sf"/>
</dbReference>
<keyword evidence="6" id="KW-0805">Transcription regulation</keyword>
<evidence type="ECO:0000256" key="4">
    <source>
        <dbReference type="ARBA" id="ARBA00022490"/>
    </source>
</evidence>
<dbReference type="GO" id="GO:0046914">
    <property type="term" value="F:transition metal ion binding"/>
    <property type="evidence" value="ECO:0007669"/>
    <property type="project" value="InterPro"/>
</dbReference>
<comment type="caution">
    <text evidence="13">The sequence shown here is derived from an EMBL/GenBank/DDBJ whole genome shotgun (WGS) entry which is preliminary data.</text>
</comment>
<comment type="similarity">
    <text evidence="2">Belongs to the DtxR/MntR family.</text>
</comment>
<dbReference type="PANTHER" id="PTHR33238">
    <property type="entry name" value="IRON (METAL) DEPENDENT REPRESSOR, DTXR FAMILY"/>
    <property type="match status" value="1"/>
</dbReference>
<dbReference type="GO" id="GO:0005737">
    <property type="term" value="C:cytoplasm"/>
    <property type="evidence" value="ECO:0007669"/>
    <property type="project" value="UniProtKB-SubCell"/>
</dbReference>
<keyword evidence="4" id="KW-0963">Cytoplasm</keyword>
<evidence type="ECO:0000256" key="1">
    <source>
        <dbReference type="ARBA" id="ARBA00004496"/>
    </source>
</evidence>